<feature type="transmembrane region" description="Helical" evidence="10">
    <location>
        <begin position="700"/>
        <end position="719"/>
    </location>
</feature>
<dbReference type="GO" id="GO:0055070">
    <property type="term" value="P:copper ion homeostasis"/>
    <property type="evidence" value="ECO:0007669"/>
    <property type="project" value="TreeGrafter"/>
</dbReference>
<dbReference type="CDD" id="cd00371">
    <property type="entry name" value="HMA"/>
    <property type="match status" value="2"/>
</dbReference>
<gene>
    <name evidence="12" type="ORF">H2509_00485</name>
</gene>
<dbReference type="InterPro" id="IPR044492">
    <property type="entry name" value="P_typ_ATPase_HD_dom"/>
</dbReference>
<evidence type="ECO:0000259" key="11">
    <source>
        <dbReference type="PROSITE" id="PS50846"/>
    </source>
</evidence>
<protein>
    <submittedName>
        <fullName evidence="12">Heavy metal translocating P-type ATPase</fullName>
    </submittedName>
</protein>
<evidence type="ECO:0000256" key="8">
    <source>
        <dbReference type="ARBA" id="ARBA00022989"/>
    </source>
</evidence>
<evidence type="ECO:0000256" key="6">
    <source>
        <dbReference type="ARBA" id="ARBA00022840"/>
    </source>
</evidence>
<dbReference type="SFLD" id="SFLDF00027">
    <property type="entry name" value="p-type_atpase"/>
    <property type="match status" value="1"/>
</dbReference>
<dbReference type="NCBIfam" id="TIGR01494">
    <property type="entry name" value="ATPase_P-type"/>
    <property type="match status" value="1"/>
</dbReference>
<evidence type="ECO:0000256" key="4">
    <source>
        <dbReference type="ARBA" id="ARBA00022723"/>
    </source>
</evidence>
<dbReference type="PROSITE" id="PS00154">
    <property type="entry name" value="ATPASE_E1_E2"/>
    <property type="match status" value="1"/>
</dbReference>
<evidence type="ECO:0000256" key="1">
    <source>
        <dbReference type="ARBA" id="ARBA00004127"/>
    </source>
</evidence>
<evidence type="ECO:0000256" key="5">
    <source>
        <dbReference type="ARBA" id="ARBA00022741"/>
    </source>
</evidence>
<dbReference type="RefSeq" id="WP_182161185.1">
    <property type="nucleotide sequence ID" value="NZ_JACFXV010000006.1"/>
</dbReference>
<feature type="domain" description="HMA" evidence="11">
    <location>
        <begin position="771"/>
        <end position="837"/>
    </location>
</feature>
<keyword evidence="5 10" id="KW-0547">Nucleotide-binding</keyword>
<evidence type="ECO:0000256" key="2">
    <source>
        <dbReference type="ARBA" id="ARBA00006024"/>
    </source>
</evidence>
<keyword evidence="3 10" id="KW-0812">Transmembrane</keyword>
<dbReference type="InterPro" id="IPR036412">
    <property type="entry name" value="HAD-like_sf"/>
</dbReference>
<dbReference type="PANTHER" id="PTHR43520">
    <property type="entry name" value="ATP7, ISOFORM B"/>
    <property type="match status" value="1"/>
</dbReference>
<evidence type="ECO:0000256" key="3">
    <source>
        <dbReference type="ARBA" id="ARBA00022692"/>
    </source>
</evidence>
<dbReference type="InterPro" id="IPR036163">
    <property type="entry name" value="HMA_dom_sf"/>
</dbReference>
<keyword evidence="7" id="KW-1278">Translocase</keyword>
<dbReference type="SUPFAM" id="SSF81665">
    <property type="entry name" value="Calcium ATPase, transmembrane domain M"/>
    <property type="match status" value="1"/>
</dbReference>
<dbReference type="Proteomes" id="UP000541109">
    <property type="component" value="Unassembled WGS sequence"/>
</dbReference>
<feature type="transmembrane region" description="Helical" evidence="10">
    <location>
        <begin position="356"/>
        <end position="374"/>
    </location>
</feature>
<dbReference type="SUPFAM" id="SSF81653">
    <property type="entry name" value="Calcium ATPase, transduction domain A"/>
    <property type="match status" value="1"/>
</dbReference>
<feature type="domain" description="HMA" evidence="11">
    <location>
        <begin position="14"/>
        <end position="80"/>
    </location>
</feature>
<dbReference type="InterPro" id="IPR027256">
    <property type="entry name" value="P-typ_ATPase_IB"/>
</dbReference>
<dbReference type="InterPro" id="IPR023298">
    <property type="entry name" value="ATPase_P-typ_TM_dom_sf"/>
</dbReference>
<comment type="similarity">
    <text evidence="2 10">Belongs to the cation transport ATPase (P-type) (TC 3.A.3) family. Type IB subfamily.</text>
</comment>
<dbReference type="SUPFAM" id="SSF56784">
    <property type="entry name" value="HAD-like"/>
    <property type="match status" value="1"/>
</dbReference>
<dbReference type="GO" id="GO:0012505">
    <property type="term" value="C:endomembrane system"/>
    <property type="evidence" value="ECO:0007669"/>
    <property type="project" value="UniProtKB-SubCell"/>
</dbReference>
<dbReference type="Gene3D" id="3.40.1110.10">
    <property type="entry name" value="Calcium-transporting ATPase, cytoplasmic domain N"/>
    <property type="match status" value="1"/>
</dbReference>
<dbReference type="Gene3D" id="2.70.150.10">
    <property type="entry name" value="Calcium-transporting ATPase, cytoplasmic transduction domain A"/>
    <property type="match status" value="1"/>
</dbReference>
<dbReference type="PROSITE" id="PS50846">
    <property type="entry name" value="HMA_2"/>
    <property type="match status" value="2"/>
</dbReference>
<keyword evidence="8 10" id="KW-1133">Transmembrane helix</keyword>
<dbReference type="EMBL" id="JACFXV010000006">
    <property type="protein sequence ID" value="MBA5775595.1"/>
    <property type="molecule type" value="Genomic_DNA"/>
</dbReference>
<dbReference type="InterPro" id="IPR059000">
    <property type="entry name" value="ATPase_P-type_domA"/>
</dbReference>
<feature type="transmembrane region" description="Helical" evidence="10">
    <location>
        <begin position="725"/>
        <end position="745"/>
    </location>
</feature>
<name>A0A839A8Y1_9HYPH</name>
<evidence type="ECO:0000256" key="10">
    <source>
        <dbReference type="RuleBase" id="RU362081"/>
    </source>
</evidence>
<dbReference type="Pfam" id="PF00403">
    <property type="entry name" value="HMA"/>
    <property type="match status" value="2"/>
</dbReference>
<dbReference type="Pfam" id="PF00122">
    <property type="entry name" value="E1-E2_ATPase"/>
    <property type="match status" value="1"/>
</dbReference>
<organism evidence="12 13">
    <name type="scientific">Stappia albiluteola</name>
    <dbReference type="NCBI Taxonomy" id="2758565"/>
    <lineage>
        <taxon>Bacteria</taxon>
        <taxon>Pseudomonadati</taxon>
        <taxon>Pseudomonadota</taxon>
        <taxon>Alphaproteobacteria</taxon>
        <taxon>Hyphomicrobiales</taxon>
        <taxon>Stappiaceae</taxon>
        <taxon>Stappia</taxon>
    </lineage>
</organism>
<dbReference type="InterPro" id="IPR023214">
    <property type="entry name" value="HAD_sf"/>
</dbReference>
<comment type="subcellular location">
    <subcellularLocation>
        <location evidence="10">Cell membrane</location>
    </subcellularLocation>
    <subcellularLocation>
        <location evidence="1">Endomembrane system</location>
        <topology evidence="1">Multi-pass membrane protein</topology>
    </subcellularLocation>
</comment>
<dbReference type="NCBIfam" id="TIGR01511">
    <property type="entry name" value="ATPase-IB1_Cu"/>
    <property type="match status" value="1"/>
</dbReference>
<reference evidence="12 13" key="1">
    <citation type="submission" date="2020-07" db="EMBL/GenBank/DDBJ databases">
        <title>Stappia sp., F7233, whole genome shotgun sequencing project.</title>
        <authorList>
            <person name="Jiang S."/>
            <person name="Liu Z.W."/>
            <person name="Du Z.J."/>
        </authorList>
    </citation>
    <scope>NUCLEOTIDE SEQUENCE [LARGE SCALE GENOMIC DNA]</scope>
    <source>
        <strain evidence="12 13">F7233</strain>
    </source>
</reference>
<dbReference type="FunFam" id="2.70.150.10:FF:000002">
    <property type="entry name" value="Copper-transporting ATPase 1, putative"/>
    <property type="match status" value="1"/>
</dbReference>
<dbReference type="Pfam" id="PF00702">
    <property type="entry name" value="Hydrolase"/>
    <property type="match status" value="1"/>
</dbReference>
<dbReference type="PRINTS" id="PR00119">
    <property type="entry name" value="CATATPASE"/>
</dbReference>
<dbReference type="GO" id="GO:0005507">
    <property type="term" value="F:copper ion binding"/>
    <property type="evidence" value="ECO:0007669"/>
    <property type="project" value="TreeGrafter"/>
</dbReference>
<dbReference type="Gene3D" id="3.30.70.100">
    <property type="match status" value="2"/>
</dbReference>
<feature type="transmembrane region" description="Helical" evidence="10">
    <location>
        <begin position="386"/>
        <end position="412"/>
    </location>
</feature>
<dbReference type="SFLD" id="SFLDG00002">
    <property type="entry name" value="C1.7:_P-type_atpase_like"/>
    <property type="match status" value="1"/>
</dbReference>
<feature type="transmembrane region" description="Helical" evidence="10">
    <location>
        <begin position="201"/>
        <end position="222"/>
    </location>
</feature>
<dbReference type="SUPFAM" id="SSF55008">
    <property type="entry name" value="HMA, heavy metal-associated domain"/>
    <property type="match status" value="2"/>
</dbReference>
<dbReference type="InterPro" id="IPR018303">
    <property type="entry name" value="ATPase_P-typ_P_site"/>
</dbReference>
<dbReference type="AlphaFoldDB" id="A0A839A8Y1"/>
<feature type="transmembrane region" description="Helical" evidence="10">
    <location>
        <begin position="129"/>
        <end position="146"/>
    </location>
</feature>
<dbReference type="GO" id="GO:0016887">
    <property type="term" value="F:ATP hydrolysis activity"/>
    <property type="evidence" value="ECO:0007669"/>
    <property type="project" value="InterPro"/>
</dbReference>
<dbReference type="InterPro" id="IPR006121">
    <property type="entry name" value="HMA_dom"/>
</dbReference>
<dbReference type="GO" id="GO:0005524">
    <property type="term" value="F:ATP binding"/>
    <property type="evidence" value="ECO:0007669"/>
    <property type="project" value="UniProtKB-UniRule"/>
</dbReference>
<dbReference type="GO" id="GO:0005886">
    <property type="term" value="C:plasma membrane"/>
    <property type="evidence" value="ECO:0007669"/>
    <property type="project" value="UniProtKB-SubCell"/>
</dbReference>
<keyword evidence="13" id="KW-1185">Reference proteome</keyword>
<evidence type="ECO:0000313" key="13">
    <source>
        <dbReference type="Proteomes" id="UP000541109"/>
    </source>
</evidence>
<evidence type="ECO:0000313" key="12">
    <source>
        <dbReference type="EMBL" id="MBA5775595.1"/>
    </source>
</evidence>
<dbReference type="InterPro" id="IPR001757">
    <property type="entry name" value="P_typ_ATPase"/>
</dbReference>
<keyword evidence="6 10" id="KW-0067">ATP-binding</keyword>
<keyword evidence="9 10" id="KW-0472">Membrane</keyword>
<dbReference type="PRINTS" id="PR00120">
    <property type="entry name" value="HATPASE"/>
</dbReference>
<dbReference type="Gene3D" id="3.40.50.1000">
    <property type="entry name" value="HAD superfamily/HAD-like"/>
    <property type="match status" value="1"/>
</dbReference>
<feature type="transmembrane region" description="Helical" evidence="10">
    <location>
        <begin position="166"/>
        <end position="189"/>
    </location>
</feature>
<dbReference type="PANTHER" id="PTHR43520:SF8">
    <property type="entry name" value="P-TYPE CU(+) TRANSPORTER"/>
    <property type="match status" value="1"/>
</dbReference>
<evidence type="ECO:0000256" key="9">
    <source>
        <dbReference type="ARBA" id="ARBA00023136"/>
    </source>
</evidence>
<evidence type="ECO:0000256" key="7">
    <source>
        <dbReference type="ARBA" id="ARBA00022967"/>
    </source>
</evidence>
<proteinExistence type="inferred from homology"/>
<comment type="caution">
    <text evidence="12">The sequence shown here is derived from an EMBL/GenBank/DDBJ whole genome shotgun (WGS) entry which is preliminary data.</text>
</comment>
<accession>A0A839A8Y1</accession>
<feature type="transmembrane region" description="Helical" evidence="10">
    <location>
        <begin position="102"/>
        <end position="123"/>
    </location>
</feature>
<dbReference type="NCBIfam" id="TIGR01525">
    <property type="entry name" value="ATPase-IB_hvy"/>
    <property type="match status" value="1"/>
</dbReference>
<dbReference type="InterPro" id="IPR023299">
    <property type="entry name" value="ATPase_P-typ_cyto_dom_N"/>
</dbReference>
<dbReference type="InterPro" id="IPR008250">
    <property type="entry name" value="ATPase_P-typ_transduc_dom_A_sf"/>
</dbReference>
<dbReference type="GO" id="GO:0043682">
    <property type="term" value="F:P-type divalent copper transporter activity"/>
    <property type="evidence" value="ECO:0007669"/>
    <property type="project" value="TreeGrafter"/>
</dbReference>
<dbReference type="SFLD" id="SFLDS00003">
    <property type="entry name" value="Haloacid_Dehalogenase"/>
    <property type="match status" value="1"/>
</dbReference>
<keyword evidence="10" id="KW-1003">Cell membrane</keyword>
<sequence>MPVAATEPSSGRAGTLQLKIGGMSCSFCANSISSALLRDKGVREAHVSLAHEEVLIRFAPEETDEGRIKRTLTDLGFTIRDPRKVSAFEEQRKAIRQEATDLAMAALAALVLFAAMAAMWLGLWQMRDWHAWSAWAIATFVFTWNGRRIIRMAWGAAKRGITNQHVLLSVGAIGAYTGGLLGAPMPWFGWYGFVGFPAVDFFGVVVFLTAYHLLSGWVSLLVRTKASESVRRLLSMQPATANVIRDGGEYEVGIEDVAVGDQVRVRPGERIPVDGTVVEGESAVDEAIVTGESMPVEKAIGADVIGGSINQTGALLIKTTRIGEDSFLHQVARHVEEAKAMKPGIVVLVDKVLKRYVPTVLLIALAALLFWGLAPDDWSREPHWVRAIYAAVTVLVMGYPCALGMATPLALIRGGGIAATRGILIRSGEAFQVLKDITYVVLDKTGTLTEGKPRLVKIIPLNGFDREEALSLSAAAEEHSEHPLAKAIAAGAREEGIVGAEARDFHSVTGGGVSASVDGARVLVGTARHLSAEGVDTETAEAALQEQEARAHTAVVLAVDGRPAAVLTLADTLKADACEAVSAIKRQGATPLLVTGDNRLTAEAIARQAGIDTVHAEILPQDKAGIVRDLQAKGARVAMVGDGINDAPALTQADVGIAIGAGTDIAIESSDVVLIGARVSAVGEAIGIGAISYRKTVQNLWLAFFFNGIGVPLATTGLVHPSWAMIAMALSVSAVLTNSFGGRLFDRRAVPDTKEHAVMTKPQAKSPQGRETIGFSVPSIHCQGCVDTLTAGLTMQDGILDVSGDPAAKTLTVTFDPGRLASRNISDAIIRLGHRVGGQVESPRAQTNGKQTV</sequence>
<keyword evidence="4 10" id="KW-0479">Metal-binding</keyword>